<accession>A0ABS9PBL3</accession>
<dbReference type="PANTHER" id="PTHR33376:SF7">
    <property type="entry name" value="C4-DICARBOXYLATE-BINDING PROTEIN DCTB"/>
    <property type="match status" value="1"/>
</dbReference>
<keyword evidence="2" id="KW-0813">Transport</keyword>
<dbReference type="EMBL" id="JABFUC010000013">
    <property type="protein sequence ID" value="MCG6659168.1"/>
    <property type="molecule type" value="Genomic_DNA"/>
</dbReference>
<comment type="similarity">
    <text evidence="1">Belongs to the bacterial solute-binding protein 7 family.</text>
</comment>
<dbReference type="NCBIfam" id="NF037995">
    <property type="entry name" value="TRAP_S1"/>
    <property type="match status" value="1"/>
</dbReference>
<feature type="signal peptide" evidence="4">
    <location>
        <begin position="1"/>
        <end position="23"/>
    </location>
</feature>
<name>A0ABS9PBL3_9GAMM</name>
<organism evidence="5 6">
    <name type="scientific">Billgrantia campisalis</name>
    <dbReference type="NCBI Taxonomy" id="74661"/>
    <lineage>
        <taxon>Bacteria</taxon>
        <taxon>Pseudomonadati</taxon>
        <taxon>Pseudomonadota</taxon>
        <taxon>Gammaproteobacteria</taxon>
        <taxon>Oceanospirillales</taxon>
        <taxon>Halomonadaceae</taxon>
        <taxon>Billgrantia</taxon>
    </lineage>
</organism>
<evidence type="ECO:0000313" key="5">
    <source>
        <dbReference type="EMBL" id="MCG6659168.1"/>
    </source>
</evidence>
<reference evidence="5 6" key="1">
    <citation type="submission" date="2020-05" db="EMBL/GenBank/DDBJ databases">
        <title>Comparative genomic analysis of denitrifying bacteria from Halomonas genus.</title>
        <authorList>
            <person name="Wang L."/>
            <person name="Shao Z."/>
        </authorList>
    </citation>
    <scope>NUCLEOTIDE SEQUENCE [LARGE SCALE GENOMIC DNA]</scope>
    <source>
        <strain evidence="5 6">A4</strain>
    </source>
</reference>
<dbReference type="Pfam" id="PF03480">
    <property type="entry name" value="DctP"/>
    <property type="match status" value="1"/>
</dbReference>
<evidence type="ECO:0000256" key="1">
    <source>
        <dbReference type="ARBA" id="ARBA00009023"/>
    </source>
</evidence>
<dbReference type="PANTHER" id="PTHR33376">
    <property type="match status" value="1"/>
</dbReference>
<evidence type="ECO:0000256" key="3">
    <source>
        <dbReference type="ARBA" id="ARBA00022729"/>
    </source>
</evidence>
<evidence type="ECO:0000313" key="6">
    <source>
        <dbReference type="Proteomes" id="UP000814385"/>
    </source>
</evidence>
<feature type="chain" id="PRO_5045837986" evidence="4">
    <location>
        <begin position="24"/>
        <end position="346"/>
    </location>
</feature>
<dbReference type="RefSeq" id="WP_238978313.1">
    <property type="nucleotide sequence ID" value="NZ_JABFUC010000013.1"/>
</dbReference>
<dbReference type="InterPro" id="IPR038404">
    <property type="entry name" value="TRAP_DctP_sf"/>
</dbReference>
<sequence length="346" mass="37587">MRHYTLPVAATLVASFISASAVAAPDSIRALGQPVGSGAIQNNLEQPFFENFAERTGVNTQIRYSPVDTSGVSDAEGLRVLRNNLFGIVSLRLSQISGDEPTLLGFDLVGQNPTYEIARQNVDAYLPVADARLQERFNSKLLGVWPAGPQVIFCEPEINGLDDLRGKRVRVYDNILGNFMSNLGAAPVPLSFPETQQGIARGVVDCGVTGPSSANAAGWPEVTSYVYPLPVQMAMNGYAINLNVWNQYSDEDQARLQAAFDELVDEIWAYSEELFEDASRCNTGGEPCENGRPYSLTSIEVNEQDLQTVNEAVEARSLPNFIELCDRTNPSCSADWKATVGANLGL</sequence>
<keyword evidence="6" id="KW-1185">Reference proteome</keyword>
<protein>
    <submittedName>
        <fullName evidence="5">TRAP transporter substrate-binding protein</fullName>
    </submittedName>
</protein>
<evidence type="ECO:0000256" key="4">
    <source>
        <dbReference type="SAM" id="SignalP"/>
    </source>
</evidence>
<keyword evidence="3 4" id="KW-0732">Signal</keyword>
<dbReference type="InterPro" id="IPR018389">
    <property type="entry name" value="DctP_fam"/>
</dbReference>
<dbReference type="Gene3D" id="3.40.190.170">
    <property type="entry name" value="Bacterial extracellular solute-binding protein, family 7"/>
    <property type="match status" value="1"/>
</dbReference>
<gene>
    <name evidence="5" type="ORF">HOP52_15525</name>
</gene>
<evidence type="ECO:0000256" key="2">
    <source>
        <dbReference type="ARBA" id="ARBA00022448"/>
    </source>
</evidence>
<dbReference type="Proteomes" id="UP000814385">
    <property type="component" value="Unassembled WGS sequence"/>
</dbReference>
<proteinExistence type="inferred from homology"/>
<dbReference type="CDD" id="cd13602">
    <property type="entry name" value="PBP2_TRAP_BpDctp6_7"/>
    <property type="match status" value="1"/>
</dbReference>
<comment type="caution">
    <text evidence="5">The sequence shown here is derived from an EMBL/GenBank/DDBJ whole genome shotgun (WGS) entry which is preliminary data.</text>
</comment>